<gene>
    <name evidence="2" type="ORF">CUN85_00075</name>
</gene>
<dbReference type="InterPro" id="IPR016490">
    <property type="entry name" value="Tscrpt_reg_HTH_AF0396-typ3"/>
</dbReference>
<evidence type="ECO:0000313" key="3">
    <source>
        <dbReference type="Proteomes" id="UP000297295"/>
    </source>
</evidence>
<accession>A0A4E0R1W3</accession>
<dbReference type="OrthoDB" id="11410at2157"/>
<dbReference type="AlphaFoldDB" id="A0A4E0R1W3"/>
<feature type="domain" description="Methanogenesis regulatory protein FilR1 middle" evidence="1">
    <location>
        <begin position="126"/>
        <end position="253"/>
    </location>
</feature>
<dbReference type="InterPro" id="IPR036390">
    <property type="entry name" value="WH_DNA-bd_sf"/>
</dbReference>
<comment type="caution">
    <text evidence="2">The sequence shown here is derived from an EMBL/GenBank/DDBJ whole genome shotgun (WGS) entry which is preliminary data.</text>
</comment>
<organism evidence="2 3">
    <name type="scientific">Methanolobus halotolerans</name>
    <dbReference type="NCBI Taxonomy" id="2052935"/>
    <lineage>
        <taxon>Archaea</taxon>
        <taxon>Methanobacteriati</taxon>
        <taxon>Methanobacteriota</taxon>
        <taxon>Stenosarchaea group</taxon>
        <taxon>Methanomicrobia</taxon>
        <taxon>Methanosarcinales</taxon>
        <taxon>Methanosarcinaceae</taxon>
        <taxon>Methanolobus</taxon>
    </lineage>
</organism>
<dbReference type="PIRSF" id="PIRSF006692">
    <property type="entry name" value="TF_HTH_AF0396_prd"/>
    <property type="match status" value="1"/>
</dbReference>
<evidence type="ECO:0000259" key="1">
    <source>
        <dbReference type="Pfam" id="PF08350"/>
    </source>
</evidence>
<sequence>MKKTSLQTVIASNKNCLLLLYMDEGPKDFDTLCIASGMAIKEFLSNIEILEEHYLVTGEKGVYSLTCMGKLIIEKLKPFLSIEEFMNTTEGYWQNRNLDFIPPPLLKRLHEVHPCTVVQPGLAEIFDYNKEAHEKSRSSKSFNMIASGIHPDFPDLFKDMIERGVNLSLTFDPHLFDKIKRDNNDELHELMHNERVELYMYPEKMHFLSLKVNEYCIVLKLLTNEGIYDHKQLMCHGPKAVAWGKQLFEYYQKDSIPITEI</sequence>
<dbReference type="EMBL" id="PGGK01000001">
    <property type="protein sequence ID" value="TGC11323.1"/>
    <property type="molecule type" value="Genomic_DNA"/>
</dbReference>
<protein>
    <recommendedName>
        <fullName evidence="1">Methanogenesis regulatory protein FilR1 middle domain-containing protein</fullName>
    </recommendedName>
</protein>
<dbReference type="InterPro" id="IPR013561">
    <property type="entry name" value="FilR1_middle_dom"/>
</dbReference>
<dbReference type="Proteomes" id="UP000297295">
    <property type="component" value="Unassembled WGS sequence"/>
</dbReference>
<name>A0A4E0R1W3_9EURY</name>
<dbReference type="SUPFAM" id="SSF46785">
    <property type="entry name" value="Winged helix' DNA-binding domain"/>
    <property type="match status" value="1"/>
</dbReference>
<evidence type="ECO:0000313" key="2">
    <source>
        <dbReference type="EMBL" id="TGC11323.1"/>
    </source>
</evidence>
<dbReference type="Pfam" id="PF08350">
    <property type="entry name" value="FilR1_middle"/>
    <property type="match status" value="1"/>
</dbReference>
<keyword evidence="3" id="KW-1185">Reference proteome</keyword>
<reference evidence="2 3" key="1">
    <citation type="submission" date="2017-11" db="EMBL/GenBank/DDBJ databases">
        <title>Isolation and Characterization of Methanogenic Archaea from Saline Meromictic Lake at Siberia.</title>
        <authorList>
            <person name="Shen Y."/>
            <person name="Huang H.-H."/>
            <person name="Lai M.-C."/>
            <person name="Chen S.-C."/>
        </authorList>
    </citation>
    <scope>NUCLEOTIDE SEQUENCE [LARGE SCALE GENOMIC DNA]</scope>
    <source>
        <strain evidence="2 3">SY-01</strain>
    </source>
</reference>
<proteinExistence type="predicted"/>